<dbReference type="InterPro" id="IPR003400">
    <property type="entry name" value="ExbD"/>
</dbReference>
<dbReference type="Proteomes" id="UP001157914">
    <property type="component" value="Unassembled WGS sequence"/>
</dbReference>
<dbReference type="Pfam" id="PF02472">
    <property type="entry name" value="ExbD"/>
    <property type="match status" value="1"/>
</dbReference>
<organism evidence="8 9">
    <name type="scientific">Roseibium denhamense</name>
    <dbReference type="NCBI Taxonomy" id="76305"/>
    <lineage>
        <taxon>Bacteria</taxon>
        <taxon>Pseudomonadati</taxon>
        <taxon>Pseudomonadota</taxon>
        <taxon>Alphaproteobacteria</taxon>
        <taxon>Hyphomicrobiales</taxon>
        <taxon>Stappiaceae</taxon>
        <taxon>Roseibium</taxon>
    </lineage>
</organism>
<evidence type="ECO:0000256" key="1">
    <source>
        <dbReference type="ARBA" id="ARBA00004162"/>
    </source>
</evidence>
<evidence type="ECO:0000313" key="8">
    <source>
        <dbReference type="EMBL" id="SMP26833.1"/>
    </source>
</evidence>
<name>A0ABY1P8X4_9HYPH</name>
<keyword evidence="3" id="KW-1003">Cell membrane</keyword>
<keyword evidence="4 7" id="KW-0812">Transmembrane</keyword>
<keyword evidence="9" id="KW-1185">Reference proteome</keyword>
<comment type="subcellular location">
    <subcellularLocation>
        <location evidence="1">Cell membrane</location>
        <topology evidence="1">Single-pass membrane protein</topology>
    </subcellularLocation>
    <subcellularLocation>
        <location evidence="7">Cell membrane</location>
        <topology evidence="7">Single-pass type II membrane protein</topology>
    </subcellularLocation>
</comment>
<keyword evidence="7" id="KW-0813">Transport</keyword>
<accession>A0ABY1P8X4</accession>
<dbReference type="RefSeq" id="WP_155192758.1">
    <property type="nucleotide sequence ID" value="NZ_BAAAEA010000002.1"/>
</dbReference>
<evidence type="ECO:0000256" key="2">
    <source>
        <dbReference type="ARBA" id="ARBA00005811"/>
    </source>
</evidence>
<evidence type="ECO:0000256" key="3">
    <source>
        <dbReference type="ARBA" id="ARBA00022475"/>
    </source>
</evidence>
<evidence type="ECO:0000256" key="5">
    <source>
        <dbReference type="ARBA" id="ARBA00022989"/>
    </source>
</evidence>
<evidence type="ECO:0000256" key="7">
    <source>
        <dbReference type="RuleBase" id="RU003879"/>
    </source>
</evidence>
<keyword evidence="5" id="KW-1133">Transmembrane helix</keyword>
<reference evidence="8 9" key="1">
    <citation type="submission" date="2017-05" db="EMBL/GenBank/DDBJ databases">
        <authorList>
            <person name="Varghese N."/>
            <person name="Submissions S."/>
        </authorList>
    </citation>
    <scope>NUCLEOTIDE SEQUENCE [LARGE SCALE GENOMIC DNA]</scope>
    <source>
        <strain evidence="8 9">DSM 15949</strain>
    </source>
</reference>
<comment type="similarity">
    <text evidence="2 7">Belongs to the ExbD/TolR family.</text>
</comment>
<evidence type="ECO:0000313" key="9">
    <source>
        <dbReference type="Proteomes" id="UP001157914"/>
    </source>
</evidence>
<sequence>MINLPSKPSKRPMETTVSLINIVFLMLIFFLVAGQLSPAQDPHVTLSATETADPLPPPDALFARQDGSLYVREQEVTAADYLAQVSAIHDGQDTIVRLAADEALNAIRLLDHIGALYGAGAAKVVVVTRKGAQ</sequence>
<evidence type="ECO:0000256" key="6">
    <source>
        <dbReference type="ARBA" id="ARBA00023136"/>
    </source>
</evidence>
<comment type="caution">
    <text evidence="8">The sequence shown here is derived from an EMBL/GenBank/DDBJ whole genome shotgun (WGS) entry which is preliminary data.</text>
</comment>
<evidence type="ECO:0000256" key="4">
    <source>
        <dbReference type="ARBA" id="ARBA00022692"/>
    </source>
</evidence>
<dbReference type="EMBL" id="FXTT01000003">
    <property type="protein sequence ID" value="SMP26833.1"/>
    <property type="molecule type" value="Genomic_DNA"/>
</dbReference>
<protein>
    <submittedName>
        <fullName evidence="8">Biopolymer transport protein ExbD</fullName>
    </submittedName>
</protein>
<proteinExistence type="inferred from homology"/>
<keyword evidence="6" id="KW-0472">Membrane</keyword>
<keyword evidence="7" id="KW-0653">Protein transport</keyword>
<gene>
    <name evidence="8" type="ORF">SAMN06265374_2806</name>
</gene>